<dbReference type="Proteomes" id="UP000469440">
    <property type="component" value="Unassembled WGS sequence"/>
</dbReference>
<organism evidence="3 4">
    <name type="scientific">Caproicibacter fermentans</name>
    <dbReference type="NCBI Taxonomy" id="2576756"/>
    <lineage>
        <taxon>Bacteria</taxon>
        <taxon>Bacillati</taxon>
        <taxon>Bacillota</taxon>
        <taxon>Clostridia</taxon>
        <taxon>Eubacteriales</taxon>
        <taxon>Acutalibacteraceae</taxon>
        <taxon>Caproicibacter</taxon>
    </lineage>
</organism>
<feature type="domain" description="DUF2089" evidence="2">
    <location>
        <begin position="9"/>
        <end position="39"/>
    </location>
</feature>
<gene>
    <name evidence="3" type="ORF">CAFE_16310</name>
</gene>
<feature type="domain" description="DUF2089" evidence="1">
    <location>
        <begin position="42"/>
        <end position="85"/>
    </location>
</feature>
<dbReference type="Pfam" id="PF09862">
    <property type="entry name" value="DUF2089"/>
    <property type="match status" value="1"/>
</dbReference>
<keyword evidence="4" id="KW-1185">Reference proteome</keyword>
<protein>
    <recommendedName>
        <fullName evidence="5">DUF2089 domain-containing protein</fullName>
    </recommendedName>
</protein>
<evidence type="ECO:0000313" key="4">
    <source>
        <dbReference type="Proteomes" id="UP000469440"/>
    </source>
</evidence>
<name>A0A6N8HZH7_9FIRM</name>
<dbReference type="EMBL" id="VWXL01000052">
    <property type="protein sequence ID" value="MVB10930.1"/>
    <property type="molecule type" value="Genomic_DNA"/>
</dbReference>
<accession>A0A6N8HZH7</accession>
<dbReference type="OrthoDB" id="9797643at2"/>
<reference evidence="3 4" key="1">
    <citation type="submission" date="2019-09" db="EMBL/GenBank/DDBJ databases">
        <title>Genome sequence of Clostridium sp. EA1.</title>
        <authorList>
            <person name="Poehlein A."/>
            <person name="Bengelsdorf F.R."/>
            <person name="Daniel R."/>
        </authorList>
    </citation>
    <scope>NUCLEOTIDE SEQUENCE [LARGE SCALE GENOMIC DNA]</scope>
    <source>
        <strain evidence="3 4">EA1</strain>
    </source>
</reference>
<dbReference type="InterPro" id="IPR018658">
    <property type="entry name" value="DUF2089"/>
</dbReference>
<dbReference type="RefSeq" id="WP_066645545.1">
    <property type="nucleotide sequence ID" value="NZ_VWXL01000052.1"/>
</dbReference>
<evidence type="ECO:0000259" key="2">
    <source>
        <dbReference type="Pfam" id="PF22747"/>
    </source>
</evidence>
<evidence type="ECO:0000259" key="1">
    <source>
        <dbReference type="Pfam" id="PF09862"/>
    </source>
</evidence>
<sequence>MAYSAPTKCSVCGSELQITRLTCPNCSSEITGTFAPCRYCSLDEKQKLFLDTFLKCRGNIKEVERTLSVSYPTVKNMLEDLLAALFPQDPPAPALPDTQEVLDLLEQKKITAQEAARLLSGK</sequence>
<dbReference type="Pfam" id="PF22747">
    <property type="entry name" value="Zn_ribbon_DUF2089"/>
    <property type="match status" value="1"/>
</dbReference>
<dbReference type="InterPro" id="IPR053957">
    <property type="entry name" value="DUF2089_Zn_ribbon"/>
</dbReference>
<comment type="caution">
    <text evidence="3">The sequence shown here is derived from an EMBL/GenBank/DDBJ whole genome shotgun (WGS) entry which is preliminary data.</text>
</comment>
<evidence type="ECO:0000313" key="3">
    <source>
        <dbReference type="EMBL" id="MVB10930.1"/>
    </source>
</evidence>
<proteinExistence type="predicted"/>
<dbReference type="AlphaFoldDB" id="A0A6N8HZH7"/>
<evidence type="ECO:0008006" key="5">
    <source>
        <dbReference type="Google" id="ProtNLM"/>
    </source>
</evidence>